<organism evidence="6 7">
    <name type="scientific">Mesorhabditis spiculigera</name>
    <dbReference type="NCBI Taxonomy" id="96644"/>
    <lineage>
        <taxon>Eukaryota</taxon>
        <taxon>Metazoa</taxon>
        <taxon>Ecdysozoa</taxon>
        <taxon>Nematoda</taxon>
        <taxon>Chromadorea</taxon>
        <taxon>Rhabditida</taxon>
        <taxon>Rhabditina</taxon>
        <taxon>Rhabditomorpha</taxon>
        <taxon>Rhabditoidea</taxon>
        <taxon>Rhabditidae</taxon>
        <taxon>Mesorhabditinae</taxon>
        <taxon>Mesorhabditis</taxon>
    </lineage>
</organism>
<comment type="caution">
    <text evidence="6">The sequence shown here is derived from an EMBL/GenBank/DDBJ whole genome shotgun (WGS) entry which is preliminary data.</text>
</comment>
<sequence>MDYTRPIVGYGILLASTAAFQNICLVCELVNSYFMFFTAEAVRGISVLVIAFVFSWFCALEGSDTIQYFNVPPEFMATFQTYMVFPAMLEYSQPYYILYWRSPAYRKAFQEQVRILTFRSAEVPSTKVHVVSQHTNSVAERRKLSRAVRGISVLVIAFVVSWFCALLGSDTVQHFGIPTSWVPVVQTYMVFPAMLEYSQPYYILYWRSQQHRAVFREQLRMLWWGHKIFCMKE</sequence>
<dbReference type="SMART" id="SM01381">
    <property type="entry name" value="7TM_GPCR_Srsx"/>
    <property type="match status" value="1"/>
</dbReference>
<dbReference type="GO" id="GO:0016020">
    <property type="term" value="C:membrane"/>
    <property type="evidence" value="ECO:0007669"/>
    <property type="project" value="UniProtKB-SubCell"/>
</dbReference>
<dbReference type="PANTHER" id="PTHR23360">
    <property type="entry name" value="G-PROTEIN COUPLED RECEPTORS FAMILY 1 PROFILE DOMAIN-CONTAINING PROTEIN-RELATED"/>
    <property type="match status" value="1"/>
</dbReference>
<evidence type="ECO:0000256" key="5">
    <source>
        <dbReference type="SAM" id="Phobius"/>
    </source>
</evidence>
<keyword evidence="4 5" id="KW-0472">Membrane</keyword>
<dbReference type="InterPro" id="IPR047130">
    <property type="entry name" value="7TM_GPCR_Srsx_nematod"/>
</dbReference>
<evidence type="ECO:0000256" key="3">
    <source>
        <dbReference type="ARBA" id="ARBA00022989"/>
    </source>
</evidence>
<evidence type="ECO:0008006" key="8">
    <source>
        <dbReference type="Google" id="ProtNLM"/>
    </source>
</evidence>
<dbReference type="InterPro" id="IPR019424">
    <property type="entry name" value="7TM_GPCR_Srsx"/>
</dbReference>
<feature type="transmembrane region" description="Helical" evidence="5">
    <location>
        <begin position="12"/>
        <end position="35"/>
    </location>
</feature>
<evidence type="ECO:0000256" key="1">
    <source>
        <dbReference type="ARBA" id="ARBA00004370"/>
    </source>
</evidence>
<proteinExistence type="predicted"/>
<dbReference type="Proteomes" id="UP001177023">
    <property type="component" value="Unassembled WGS sequence"/>
</dbReference>
<dbReference type="AlphaFoldDB" id="A0AA36GCM7"/>
<feature type="non-terminal residue" evidence="6">
    <location>
        <position position="233"/>
    </location>
</feature>
<evidence type="ECO:0000256" key="2">
    <source>
        <dbReference type="ARBA" id="ARBA00022692"/>
    </source>
</evidence>
<comment type="subcellular location">
    <subcellularLocation>
        <location evidence="1">Membrane</location>
    </subcellularLocation>
</comment>
<dbReference type="GO" id="GO:0004930">
    <property type="term" value="F:G protein-coupled receptor activity"/>
    <property type="evidence" value="ECO:0007669"/>
    <property type="project" value="InterPro"/>
</dbReference>
<gene>
    <name evidence="6" type="ORF">MSPICULIGERA_LOCUS25334</name>
</gene>
<dbReference type="Pfam" id="PF10320">
    <property type="entry name" value="7TM_GPCR_Srsx"/>
    <property type="match status" value="2"/>
</dbReference>
<keyword evidence="7" id="KW-1185">Reference proteome</keyword>
<feature type="transmembrane region" description="Helical" evidence="5">
    <location>
        <begin position="188"/>
        <end position="206"/>
    </location>
</feature>
<keyword evidence="2 5" id="KW-0812">Transmembrane</keyword>
<dbReference type="EMBL" id="CATQJA010002710">
    <property type="protein sequence ID" value="CAJ0587361.1"/>
    <property type="molecule type" value="Genomic_DNA"/>
</dbReference>
<dbReference type="PANTHER" id="PTHR23360:SF37">
    <property type="entry name" value="G-PROTEIN COUPLED RECEPTORS FAMILY 1 PROFILE DOMAIN-CONTAINING PROTEIN"/>
    <property type="match status" value="1"/>
</dbReference>
<feature type="transmembrane region" description="Helical" evidence="5">
    <location>
        <begin position="41"/>
        <end position="60"/>
    </location>
</feature>
<reference evidence="6" key="1">
    <citation type="submission" date="2023-06" db="EMBL/GenBank/DDBJ databases">
        <authorList>
            <person name="Delattre M."/>
        </authorList>
    </citation>
    <scope>NUCLEOTIDE SEQUENCE</scope>
    <source>
        <strain evidence="6">AF72</strain>
    </source>
</reference>
<feature type="transmembrane region" description="Helical" evidence="5">
    <location>
        <begin position="147"/>
        <end position="168"/>
    </location>
</feature>
<dbReference type="InterPro" id="IPR000276">
    <property type="entry name" value="GPCR_Rhodpsn"/>
</dbReference>
<protein>
    <recommendedName>
        <fullName evidence="8">G protein-coupled receptor</fullName>
    </recommendedName>
</protein>
<name>A0AA36GCM7_9BILA</name>
<keyword evidence="3 5" id="KW-1133">Transmembrane helix</keyword>
<evidence type="ECO:0000313" key="6">
    <source>
        <dbReference type="EMBL" id="CAJ0587361.1"/>
    </source>
</evidence>
<accession>A0AA36GCM7</accession>
<evidence type="ECO:0000256" key="4">
    <source>
        <dbReference type="ARBA" id="ARBA00023136"/>
    </source>
</evidence>
<evidence type="ECO:0000313" key="7">
    <source>
        <dbReference type="Proteomes" id="UP001177023"/>
    </source>
</evidence>